<protein>
    <recommendedName>
        <fullName evidence="2">Pyruvate carboxyltransferase domain-containing protein</fullName>
    </recommendedName>
</protein>
<dbReference type="InterPro" id="IPR000891">
    <property type="entry name" value="PYR_CT"/>
</dbReference>
<organism evidence="3">
    <name type="scientific">marine metagenome</name>
    <dbReference type="NCBI Taxonomy" id="408172"/>
    <lineage>
        <taxon>unclassified sequences</taxon>
        <taxon>metagenomes</taxon>
        <taxon>ecological metagenomes</taxon>
    </lineage>
</organism>
<dbReference type="InterPro" id="IPR002034">
    <property type="entry name" value="AIPM/Hcit_synth_CS"/>
</dbReference>
<gene>
    <name evidence="3" type="ORF">METZ01_LOCUS480005</name>
</gene>
<dbReference type="GO" id="GO:0019752">
    <property type="term" value="P:carboxylic acid metabolic process"/>
    <property type="evidence" value="ECO:0007669"/>
    <property type="project" value="InterPro"/>
</dbReference>
<feature type="domain" description="Pyruvate carboxyltransferase" evidence="2">
    <location>
        <begin position="7"/>
        <end position="116"/>
    </location>
</feature>
<name>A0A383C4P6_9ZZZZ</name>
<dbReference type="PROSITE" id="PS00815">
    <property type="entry name" value="AIPM_HOMOCIT_SYNTH_1"/>
    <property type="match status" value="1"/>
</dbReference>
<dbReference type="InterPro" id="IPR013785">
    <property type="entry name" value="Aldolase_TIM"/>
</dbReference>
<dbReference type="Gene3D" id="3.20.20.70">
    <property type="entry name" value="Aldolase class I"/>
    <property type="match status" value="1"/>
</dbReference>
<proteinExistence type="predicted"/>
<evidence type="ECO:0000259" key="2">
    <source>
        <dbReference type="Pfam" id="PF00682"/>
    </source>
</evidence>
<dbReference type="PANTHER" id="PTHR42880:SF1">
    <property type="entry name" value="ISOPROPYLMALATE_HOMOCITRATE_CITRAMALATE SYNTHASE FAMILY PROTEIN"/>
    <property type="match status" value="1"/>
</dbReference>
<feature type="non-terminal residue" evidence="3">
    <location>
        <position position="117"/>
    </location>
</feature>
<dbReference type="EMBL" id="UINC01205808">
    <property type="protein sequence ID" value="SVE27151.1"/>
    <property type="molecule type" value="Genomic_DNA"/>
</dbReference>
<dbReference type="Pfam" id="PF00682">
    <property type="entry name" value="HMGL-like"/>
    <property type="match status" value="1"/>
</dbReference>
<keyword evidence="1" id="KW-0808">Transferase</keyword>
<dbReference type="GO" id="GO:0046912">
    <property type="term" value="F:acyltransferase activity, acyl groups converted into alkyl on transfer"/>
    <property type="evidence" value="ECO:0007669"/>
    <property type="project" value="InterPro"/>
</dbReference>
<dbReference type="SUPFAM" id="SSF51569">
    <property type="entry name" value="Aldolase"/>
    <property type="match status" value="1"/>
</dbReference>
<dbReference type="AlphaFoldDB" id="A0A383C4P6"/>
<evidence type="ECO:0000313" key="3">
    <source>
        <dbReference type="EMBL" id="SVE27151.1"/>
    </source>
</evidence>
<reference evidence="3" key="1">
    <citation type="submission" date="2018-05" db="EMBL/GenBank/DDBJ databases">
        <authorList>
            <person name="Lanie J.A."/>
            <person name="Ng W.-L."/>
            <person name="Kazmierczak K.M."/>
            <person name="Andrzejewski T.M."/>
            <person name="Davidsen T.M."/>
            <person name="Wayne K.J."/>
            <person name="Tettelin H."/>
            <person name="Glass J.I."/>
            <person name="Rusch D."/>
            <person name="Podicherti R."/>
            <person name="Tsui H.-C.T."/>
            <person name="Winkler M.E."/>
        </authorList>
    </citation>
    <scope>NUCLEOTIDE SEQUENCE</scope>
</reference>
<evidence type="ECO:0000256" key="1">
    <source>
        <dbReference type="ARBA" id="ARBA00022679"/>
    </source>
</evidence>
<dbReference type="PANTHER" id="PTHR42880">
    <property type="entry name" value="HOMOCITRATE SYNTHASE"/>
    <property type="match status" value="1"/>
</dbReference>
<sequence length="117" mass="13144">MTEKLKITLMDTTLRDGEQTQSVSFTPGEKTNLAKSLLQKLRVDRIEIASARVSSGEKEGVQRATAWADDKGFLDRIEILGFIDHTRSVDWILEAGANVMNLLTKGSENHCRNQLRK</sequence>
<accession>A0A383C4P6</accession>